<feature type="transmembrane region" description="Helical" evidence="2">
    <location>
        <begin position="301"/>
        <end position="322"/>
    </location>
</feature>
<keyword evidence="5" id="KW-1185">Reference proteome</keyword>
<proteinExistence type="predicted"/>
<keyword evidence="2" id="KW-1133">Transmembrane helix</keyword>
<feature type="signal peptide" evidence="3">
    <location>
        <begin position="1"/>
        <end position="21"/>
    </location>
</feature>
<organism evidence="4 5">
    <name type="scientific">Apiospora saccharicola</name>
    <dbReference type="NCBI Taxonomy" id="335842"/>
    <lineage>
        <taxon>Eukaryota</taxon>
        <taxon>Fungi</taxon>
        <taxon>Dikarya</taxon>
        <taxon>Ascomycota</taxon>
        <taxon>Pezizomycotina</taxon>
        <taxon>Sordariomycetes</taxon>
        <taxon>Xylariomycetidae</taxon>
        <taxon>Amphisphaeriales</taxon>
        <taxon>Apiosporaceae</taxon>
        <taxon>Apiospora</taxon>
    </lineage>
</organism>
<comment type="caution">
    <text evidence="4">The sequence shown here is derived from an EMBL/GenBank/DDBJ whole genome shotgun (WGS) entry which is preliminary data.</text>
</comment>
<evidence type="ECO:0000256" key="3">
    <source>
        <dbReference type="SAM" id="SignalP"/>
    </source>
</evidence>
<sequence>MWISLLLQAILSCELIGAVDGQFLSYMTSMVTKCVDILPTETPGTADPGGKPSDNNPQSRPGCVSYTMPSCAACDCSTCTAISTYKTTFSALCATGLRDQPYTITETYLGMSSLPVFATPTAVPYGFTVAVETCTYCGAQPLTVTITYPSGGSPFVPTTTEGNSGPPPVQTNLPPGVATAPAAVDASPGSATPTYPAQGNNRESPQPQSTTLDTIKTPAITNVPPDSARPTAVPWKNSTGIIPNTTIAANINFTFPTAPDRSYSMSTLFSSYGSAQEPPPATLTPAIYSDWASSVIIPATFLRVLGVLTATIVVGAAFGALIEI</sequence>
<evidence type="ECO:0000256" key="2">
    <source>
        <dbReference type="SAM" id="Phobius"/>
    </source>
</evidence>
<keyword evidence="2" id="KW-0472">Membrane</keyword>
<name>A0ABR1UKL1_9PEZI</name>
<evidence type="ECO:0000256" key="1">
    <source>
        <dbReference type="SAM" id="MobiDB-lite"/>
    </source>
</evidence>
<evidence type="ECO:0000313" key="5">
    <source>
        <dbReference type="Proteomes" id="UP001446871"/>
    </source>
</evidence>
<protein>
    <submittedName>
        <fullName evidence="4">Uncharacterized protein</fullName>
    </submittedName>
</protein>
<evidence type="ECO:0000313" key="4">
    <source>
        <dbReference type="EMBL" id="KAK8059438.1"/>
    </source>
</evidence>
<dbReference type="Proteomes" id="UP001446871">
    <property type="component" value="Unassembled WGS sequence"/>
</dbReference>
<keyword evidence="2" id="KW-0812">Transmembrane</keyword>
<reference evidence="4 5" key="1">
    <citation type="submission" date="2023-01" db="EMBL/GenBank/DDBJ databases">
        <title>Analysis of 21 Apiospora genomes using comparative genomics revels a genus with tremendous synthesis potential of carbohydrate active enzymes and secondary metabolites.</title>
        <authorList>
            <person name="Sorensen T."/>
        </authorList>
    </citation>
    <scope>NUCLEOTIDE SEQUENCE [LARGE SCALE GENOMIC DNA]</scope>
    <source>
        <strain evidence="4 5">CBS 83171</strain>
    </source>
</reference>
<keyword evidence="3" id="KW-0732">Signal</keyword>
<dbReference type="EMBL" id="JAQQWM010000006">
    <property type="protein sequence ID" value="KAK8059438.1"/>
    <property type="molecule type" value="Genomic_DNA"/>
</dbReference>
<gene>
    <name evidence="4" type="ORF">PG996_009368</name>
</gene>
<feature type="region of interest" description="Disordered" evidence="1">
    <location>
        <begin position="157"/>
        <end position="212"/>
    </location>
</feature>
<feature type="chain" id="PRO_5047089903" evidence="3">
    <location>
        <begin position="22"/>
        <end position="324"/>
    </location>
</feature>
<feature type="compositionally biased region" description="Polar residues" evidence="1">
    <location>
        <begin position="189"/>
        <end position="212"/>
    </location>
</feature>
<accession>A0ABR1UKL1</accession>